<sequence>MEEGARSALHSIAESTQLKTKDTYLHLARKCLKTMLNLKTINKKIQFDMKTI</sequence>
<evidence type="ECO:0000313" key="7">
    <source>
        <dbReference type="Proteomes" id="UP000251314"/>
    </source>
</evidence>
<dbReference type="Proteomes" id="UP000736787">
    <property type="component" value="Unassembled WGS sequence"/>
</dbReference>
<dbReference type="VEuPathDB" id="FungiDB:PC110_g17610"/>
<comment type="caution">
    <text evidence="6">The sequence shown here is derived from an EMBL/GenBank/DDBJ whole genome shotgun (WGS) entry which is preliminary data.</text>
</comment>
<dbReference type="EMBL" id="RCML01000269">
    <property type="protein sequence ID" value="KAG2982940.1"/>
    <property type="molecule type" value="Genomic_DNA"/>
</dbReference>
<reference evidence="5" key="3">
    <citation type="submission" date="2021-01" db="EMBL/GenBank/DDBJ databases">
        <title>Phytophthora aleatoria, a newly-described species from Pinus radiata is distinct from Phytophthora cactorum isolates based on comparative genomics.</title>
        <authorList>
            <person name="Mcdougal R."/>
            <person name="Panda P."/>
            <person name="Williams N."/>
            <person name="Studholme D.J."/>
        </authorList>
    </citation>
    <scope>NUCLEOTIDE SEQUENCE</scope>
    <source>
        <strain evidence="5">NZFS 3830</strain>
    </source>
</reference>
<dbReference type="EMBL" id="JAENGZ010000689">
    <property type="protein sequence ID" value="KAG6955267.1"/>
    <property type="molecule type" value="Genomic_DNA"/>
</dbReference>
<reference evidence="1" key="2">
    <citation type="submission" date="2018-10" db="EMBL/GenBank/DDBJ databases">
        <title>Effector identification in a new, highly contiguous assembly of the strawberry crown rot pathogen Phytophthora cactorum.</title>
        <authorList>
            <person name="Armitage A.D."/>
            <person name="Nellist C.F."/>
            <person name="Bates H."/>
            <person name="Vickerstaff R.J."/>
            <person name="Harrison R.J."/>
        </authorList>
    </citation>
    <scope>NUCLEOTIDE SEQUENCE</scope>
    <source>
        <strain evidence="1">15-7</strain>
        <strain evidence="2">4032</strain>
        <strain evidence="3">4040</strain>
        <strain evidence="4">P415</strain>
    </source>
</reference>
<dbReference type="EMBL" id="RCMK01000263">
    <property type="protein sequence ID" value="KAG2940122.1"/>
    <property type="molecule type" value="Genomic_DNA"/>
</dbReference>
<gene>
    <name evidence="5" type="ORF">JG687_00011325</name>
    <name evidence="6" type="ORF">PC110_g17610</name>
    <name evidence="1" type="ORF">PC113_g10383</name>
    <name evidence="2" type="ORF">PC115_g8548</name>
    <name evidence="3" type="ORF">PC117_g10659</name>
    <name evidence="4" type="ORF">PC118_g9699</name>
</gene>
<evidence type="ECO:0000313" key="1">
    <source>
        <dbReference type="EMBL" id="KAG2857781.1"/>
    </source>
</evidence>
<dbReference type="Proteomes" id="UP000697107">
    <property type="component" value="Unassembled WGS sequence"/>
</dbReference>
<protein>
    <submittedName>
        <fullName evidence="6">Uncharacterized protein</fullName>
    </submittedName>
</protein>
<dbReference type="EMBL" id="RCMI01000222">
    <property type="protein sequence ID" value="KAG2924669.1"/>
    <property type="molecule type" value="Genomic_DNA"/>
</dbReference>
<dbReference type="EMBL" id="MJFZ01000693">
    <property type="protein sequence ID" value="RAW25978.1"/>
    <property type="molecule type" value="Genomic_DNA"/>
</dbReference>
<reference evidence="6 7" key="1">
    <citation type="submission" date="2018-01" db="EMBL/GenBank/DDBJ databases">
        <title>Draft genome of the strawberry crown rot pathogen Phytophthora cactorum.</title>
        <authorList>
            <person name="Armitage A.D."/>
            <person name="Lysoe E."/>
            <person name="Nellist C.F."/>
            <person name="Harrison R.J."/>
            <person name="Brurberg M.B."/>
        </authorList>
    </citation>
    <scope>NUCLEOTIDE SEQUENCE [LARGE SCALE GENOMIC DNA]</scope>
    <source>
        <strain evidence="6 7">10300</strain>
    </source>
</reference>
<dbReference type="Proteomes" id="UP000735874">
    <property type="component" value="Unassembled WGS sequence"/>
</dbReference>
<dbReference type="Proteomes" id="UP000251314">
    <property type="component" value="Unassembled WGS sequence"/>
</dbReference>
<dbReference type="OrthoDB" id="96745at2759"/>
<organism evidence="6 7">
    <name type="scientific">Phytophthora cactorum</name>
    <dbReference type="NCBI Taxonomy" id="29920"/>
    <lineage>
        <taxon>Eukaryota</taxon>
        <taxon>Sar</taxon>
        <taxon>Stramenopiles</taxon>
        <taxon>Oomycota</taxon>
        <taxon>Peronosporomycetes</taxon>
        <taxon>Peronosporales</taxon>
        <taxon>Peronosporaceae</taxon>
        <taxon>Phytophthora</taxon>
    </lineage>
</organism>
<accession>A0A329RS12</accession>
<evidence type="ECO:0000313" key="6">
    <source>
        <dbReference type="EMBL" id="RAW25978.1"/>
    </source>
</evidence>
<evidence type="ECO:0000313" key="3">
    <source>
        <dbReference type="EMBL" id="KAG2940122.1"/>
    </source>
</evidence>
<evidence type="ECO:0000313" key="2">
    <source>
        <dbReference type="EMBL" id="KAG2924669.1"/>
    </source>
</evidence>
<dbReference type="Proteomes" id="UP000688947">
    <property type="component" value="Unassembled WGS sequence"/>
</dbReference>
<evidence type="ECO:0000313" key="4">
    <source>
        <dbReference type="EMBL" id="KAG2982940.1"/>
    </source>
</evidence>
<dbReference type="EMBL" id="RCMG01000277">
    <property type="protein sequence ID" value="KAG2857781.1"/>
    <property type="molecule type" value="Genomic_DNA"/>
</dbReference>
<proteinExistence type="predicted"/>
<name>A0A329RS12_9STRA</name>
<dbReference type="AlphaFoldDB" id="A0A329RS12"/>
<keyword evidence="7" id="KW-1185">Reference proteome</keyword>
<evidence type="ECO:0000313" key="5">
    <source>
        <dbReference type="EMBL" id="KAG6955267.1"/>
    </source>
</evidence>
<dbReference type="Proteomes" id="UP000774804">
    <property type="component" value="Unassembled WGS sequence"/>
</dbReference>